<reference evidence="19" key="1">
    <citation type="submission" date="2016-02" db="EMBL/GenBank/DDBJ databases">
        <authorList>
            <person name="Schultz-Johansen M."/>
            <person name="Glaring M.A."/>
            <person name="Bech P.K."/>
            <person name="Stougaard P."/>
        </authorList>
    </citation>
    <scope>NUCLEOTIDE SEQUENCE [LARGE SCALE GENOMIC DNA]</scope>
    <source>
        <strain evidence="19">S66</strain>
    </source>
</reference>
<dbReference type="CDD" id="cd17546">
    <property type="entry name" value="REC_hyHK_CKI1_RcsC-like"/>
    <property type="match status" value="1"/>
</dbReference>
<evidence type="ECO:0000256" key="9">
    <source>
        <dbReference type="ARBA" id="ARBA00022777"/>
    </source>
</evidence>
<dbReference type="PANTHER" id="PTHR45339">
    <property type="entry name" value="HYBRID SIGNAL TRANSDUCTION HISTIDINE KINASE J"/>
    <property type="match status" value="1"/>
</dbReference>
<dbReference type="GO" id="GO:0005886">
    <property type="term" value="C:plasma membrane"/>
    <property type="evidence" value="ECO:0007669"/>
    <property type="project" value="UniProtKB-SubCell"/>
</dbReference>
<dbReference type="Gene3D" id="1.10.287.130">
    <property type="match status" value="1"/>
</dbReference>
<evidence type="ECO:0000256" key="5">
    <source>
        <dbReference type="ARBA" id="ARBA00022553"/>
    </source>
</evidence>
<feature type="domain" description="Histidine kinase" evidence="15">
    <location>
        <begin position="526"/>
        <end position="749"/>
    </location>
</feature>
<keyword evidence="12" id="KW-0902">Two-component regulatory system</keyword>
<feature type="transmembrane region" description="Helical" evidence="14">
    <location>
        <begin position="12"/>
        <end position="33"/>
    </location>
</feature>
<keyword evidence="4" id="KW-1003">Cell membrane</keyword>
<dbReference type="Pfam" id="PF00072">
    <property type="entry name" value="Response_reg"/>
    <property type="match status" value="1"/>
</dbReference>
<keyword evidence="14" id="KW-0472">Membrane</keyword>
<evidence type="ECO:0000256" key="13">
    <source>
        <dbReference type="PROSITE-ProRule" id="PRU00169"/>
    </source>
</evidence>
<dbReference type="InterPro" id="IPR003661">
    <property type="entry name" value="HisK_dim/P_dom"/>
</dbReference>
<evidence type="ECO:0000313" key="19">
    <source>
        <dbReference type="Proteomes" id="UP000070299"/>
    </source>
</evidence>
<feature type="transmembrane region" description="Helical" evidence="14">
    <location>
        <begin position="329"/>
        <end position="349"/>
    </location>
</feature>
<dbReference type="Gene3D" id="3.30.450.20">
    <property type="entry name" value="PAS domain"/>
    <property type="match status" value="2"/>
</dbReference>
<keyword evidence="10" id="KW-0067">ATP-binding</keyword>
<evidence type="ECO:0000256" key="14">
    <source>
        <dbReference type="SAM" id="Phobius"/>
    </source>
</evidence>
<dbReference type="InterPro" id="IPR036890">
    <property type="entry name" value="HATPase_C_sf"/>
</dbReference>
<comment type="subcellular location">
    <subcellularLocation>
        <location evidence="2">Cell membrane</location>
        <topology evidence="2">Multi-pass membrane protein</topology>
    </subcellularLocation>
</comment>
<dbReference type="InterPro" id="IPR035965">
    <property type="entry name" value="PAS-like_dom_sf"/>
</dbReference>
<evidence type="ECO:0000256" key="11">
    <source>
        <dbReference type="ARBA" id="ARBA00022989"/>
    </source>
</evidence>
<evidence type="ECO:0000256" key="12">
    <source>
        <dbReference type="ARBA" id="ARBA00023012"/>
    </source>
</evidence>
<dbReference type="InterPro" id="IPR036097">
    <property type="entry name" value="HisK_dim/P_sf"/>
</dbReference>
<comment type="catalytic activity">
    <reaction evidence="1">
        <text>ATP + protein L-histidine = ADP + protein N-phospho-L-histidine.</text>
        <dbReference type="EC" id="2.7.13.3"/>
    </reaction>
</comment>
<evidence type="ECO:0000256" key="7">
    <source>
        <dbReference type="ARBA" id="ARBA00022692"/>
    </source>
</evidence>
<evidence type="ECO:0000259" key="17">
    <source>
        <dbReference type="PROSITE" id="PS50112"/>
    </source>
</evidence>
<dbReference type="AlphaFoldDB" id="A0A148KLB0"/>
<dbReference type="CDD" id="cd16922">
    <property type="entry name" value="HATPase_EvgS-ArcB-TorS-like"/>
    <property type="match status" value="1"/>
</dbReference>
<dbReference type="EMBL" id="LSNE01000017">
    <property type="protein sequence ID" value="KXI27035.1"/>
    <property type="molecule type" value="Genomic_DNA"/>
</dbReference>
<dbReference type="GO" id="GO:0005524">
    <property type="term" value="F:ATP binding"/>
    <property type="evidence" value="ECO:0007669"/>
    <property type="project" value="UniProtKB-KW"/>
</dbReference>
<dbReference type="PROSITE" id="PS50109">
    <property type="entry name" value="HIS_KIN"/>
    <property type="match status" value="1"/>
</dbReference>
<evidence type="ECO:0000259" key="16">
    <source>
        <dbReference type="PROSITE" id="PS50110"/>
    </source>
</evidence>
<dbReference type="SMART" id="SM00387">
    <property type="entry name" value="HATPase_c"/>
    <property type="match status" value="1"/>
</dbReference>
<evidence type="ECO:0000259" key="15">
    <source>
        <dbReference type="PROSITE" id="PS50109"/>
    </source>
</evidence>
<dbReference type="InterPro" id="IPR029151">
    <property type="entry name" value="Sensor-like_sf"/>
</dbReference>
<dbReference type="FunFam" id="3.30.565.10:FF:000010">
    <property type="entry name" value="Sensor histidine kinase RcsC"/>
    <property type="match status" value="1"/>
</dbReference>
<keyword evidence="11 14" id="KW-1133">Transmembrane helix</keyword>
<name>A0A148KLB0_9ALTE</name>
<sequence>MRSLGAAYFNKNVIPISGLIILCGIVAIIYLGIMHTLEKQITTDKIENLTWLNANTYEKLKKSLEESQNKLLFLHSTPPVSGLSRSILHNDVDPLDGTSTAQWKTRLTTIFTAFLQSNPEIRQIRFIGKANNGKELVRVEKNANRLVVTPNELLQEKGNTDYFLAVSTLKNNEVYVSDITLNREYGVLDNPMWPAIRVAKPVFDENFNFFGLVIINIDASALIETIQQDFAQTDFELYLINSDGYFIIAPKSSLLFGFDLNRPDATWHALTNDAQLPLFDDYAKVSFNKQDTLVFGSQLILSRYQDRALFIVSGISKSNIAQLIDRQRIFVILLLGLLLGIVVLVIYLYQRYVNNLISLYDDQSQYEAIITGSSDAIIRIDSKGNILDWNESATYLFNLNKINTKDTKFFDIIMLHDNHEVISETIFSDIIANNTSVSMELETKSELSESKLLNVNLSPVKPKNAAIKPSVSALIRDISESRRNQQKIIALNESLERQVQERTKQLEAATAQAMAANNTKSAFVANISHEIRTPLNGIGGMLELLSREKLSDKQQSFISMAKNSVSTLGVLINDLLDMTKIESGKLNIEKAPFNLIETVSVVVSTMYLKASEKGLTLLLDCTQVKHETIISDSYRLKQILVNLLGNAIKFTEKGAITVSLKTTTHPENDDMVLLDISVTDTGIGISQANLLKLFRPFTQADNAIEKQFGGTGLGLSISKQLAKLLGGDINVTSEFNEGSTFSLIIEAEADSSIEAKYTGSILSGRQCCLVMPEQKEAELVMKQLQAWGAKVTNFSKTDELYRIENAELPDILIVDYDKIDAHFADWQLTNSADKKCKLLLVTQITDNNISIAENENCIHITRPILPLDLLTSYKLLRHPNLKLDPIGLSQDNQDQPHRYSLLIVDDNEINRFVAQGLLEKFPIDVFTAVNGLEALEYLKSVKDDRQLDLILMDCQMPIMDGFEATKSIRQGKAGQHATNIPIIAMTAGAMSGDKDSCIQAGMNDFISKPLDVELFEQKVMQWLEKDTNTSKSKKT</sequence>
<dbReference type="InterPro" id="IPR048760">
    <property type="entry name" value="VP0354-like_sensor_dom"/>
</dbReference>
<dbReference type="InterPro" id="IPR000014">
    <property type="entry name" value="PAS"/>
</dbReference>
<dbReference type="SMART" id="SM00388">
    <property type="entry name" value="HisKA"/>
    <property type="match status" value="1"/>
</dbReference>
<comment type="caution">
    <text evidence="18">The sequence shown here is derived from an EMBL/GenBank/DDBJ whole genome shotgun (WGS) entry which is preliminary data.</text>
</comment>
<dbReference type="Pfam" id="PF21623">
    <property type="entry name" value="HK_sensor_dom_bact"/>
    <property type="match status" value="1"/>
</dbReference>
<dbReference type="InterPro" id="IPR005467">
    <property type="entry name" value="His_kinase_dom"/>
</dbReference>
<feature type="domain" description="PAS" evidence="17">
    <location>
        <begin position="362"/>
        <end position="434"/>
    </location>
</feature>
<dbReference type="InterPro" id="IPR001789">
    <property type="entry name" value="Sig_transdc_resp-reg_receiver"/>
</dbReference>
<evidence type="ECO:0000256" key="2">
    <source>
        <dbReference type="ARBA" id="ARBA00004651"/>
    </source>
</evidence>
<gene>
    <name evidence="18" type="ORF">AX660_02075</name>
</gene>
<evidence type="ECO:0000313" key="18">
    <source>
        <dbReference type="EMBL" id="KXI27035.1"/>
    </source>
</evidence>
<dbReference type="SUPFAM" id="SSF55785">
    <property type="entry name" value="PYP-like sensor domain (PAS domain)"/>
    <property type="match status" value="1"/>
</dbReference>
<evidence type="ECO:0000256" key="6">
    <source>
        <dbReference type="ARBA" id="ARBA00022679"/>
    </source>
</evidence>
<dbReference type="SUPFAM" id="SSF55874">
    <property type="entry name" value="ATPase domain of HSP90 chaperone/DNA topoisomerase II/histidine kinase"/>
    <property type="match status" value="1"/>
</dbReference>
<dbReference type="PROSITE" id="PS50112">
    <property type="entry name" value="PAS"/>
    <property type="match status" value="1"/>
</dbReference>
<keyword evidence="19" id="KW-1185">Reference proteome</keyword>
<dbReference type="CDD" id="cd00082">
    <property type="entry name" value="HisKA"/>
    <property type="match status" value="1"/>
</dbReference>
<keyword evidence="6" id="KW-0808">Transferase</keyword>
<protein>
    <recommendedName>
        <fullName evidence="3">histidine kinase</fullName>
        <ecNumber evidence="3">2.7.13.3</ecNumber>
    </recommendedName>
</protein>
<dbReference type="SUPFAM" id="SSF103190">
    <property type="entry name" value="Sensory domain-like"/>
    <property type="match status" value="1"/>
</dbReference>
<evidence type="ECO:0000256" key="1">
    <source>
        <dbReference type="ARBA" id="ARBA00000085"/>
    </source>
</evidence>
<dbReference type="Gene3D" id="3.40.50.2300">
    <property type="match status" value="1"/>
</dbReference>
<dbReference type="GO" id="GO:0000155">
    <property type="term" value="F:phosphorelay sensor kinase activity"/>
    <property type="evidence" value="ECO:0007669"/>
    <property type="project" value="InterPro"/>
</dbReference>
<accession>A0A148KLB0</accession>
<organism evidence="18 19">
    <name type="scientific">Paraglaciecola hydrolytica</name>
    <dbReference type="NCBI Taxonomy" id="1799789"/>
    <lineage>
        <taxon>Bacteria</taxon>
        <taxon>Pseudomonadati</taxon>
        <taxon>Pseudomonadota</taxon>
        <taxon>Gammaproteobacteria</taxon>
        <taxon>Alteromonadales</taxon>
        <taxon>Alteromonadaceae</taxon>
        <taxon>Paraglaciecola</taxon>
    </lineage>
</organism>
<keyword evidence="9" id="KW-0418">Kinase</keyword>
<dbReference type="PANTHER" id="PTHR45339:SF1">
    <property type="entry name" value="HYBRID SIGNAL TRANSDUCTION HISTIDINE KINASE J"/>
    <property type="match status" value="1"/>
</dbReference>
<dbReference type="SUPFAM" id="SSF52172">
    <property type="entry name" value="CheY-like"/>
    <property type="match status" value="1"/>
</dbReference>
<keyword evidence="7 14" id="KW-0812">Transmembrane</keyword>
<dbReference type="Proteomes" id="UP000070299">
    <property type="component" value="Unassembled WGS sequence"/>
</dbReference>
<proteinExistence type="predicted"/>
<evidence type="ECO:0000256" key="3">
    <source>
        <dbReference type="ARBA" id="ARBA00012438"/>
    </source>
</evidence>
<evidence type="ECO:0000256" key="8">
    <source>
        <dbReference type="ARBA" id="ARBA00022741"/>
    </source>
</evidence>
<keyword evidence="8" id="KW-0547">Nucleotide-binding</keyword>
<dbReference type="SMART" id="SM00448">
    <property type="entry name" value="REC"/>
    <property type="match status" value="1"/>
</dbReference>
<evidence type="ECO:0000256" key="10">
    <source>
        <dbReference type="ARBA" id="ARBA00022840"/>
    </source>
</evidence>
<feature type="modified residue" description="4-aspartylphosphate" evidence="13">
    <location>
        <position position="953"/>
    </location>
</feature>
<dbReference type="InterPro" id="IPR003594">
    <property type="entry name" value="HATPase_dom"/>
</dbReference>
<dbReference type="EC" id="2.7.13.3" evidence="3"/>
<dbReference type="CDD" id="cd00130">
    <property type="entry name" value="PAS"/>
    <property type="match status" value="1"/>
</dbReference>
<dbReference type="InterPro" id="IPR011006">
    <property type="entry name" value="CheY-like_superfamily"/>
</dbReference>
<keyword evidence="5 13" id="KW-0597">Phosphoprotein</keyword>
<dbReference type="STRING" id="1799789.AX660_02075"/>
<feature type="domain" description="Response regulatory" evidence="16">
    <location>
        <begin position="900"/>
        <end position="1023"/>
    </location>
</feature>
<dbReference type="OrthoDB" id="9810730at2"/>
<dbReference type="PROSITE" id="PS50110">
    <property type="entry name" value="RESPONSE_REGULATORY"/>
    <property type="match status" value="1"/>
</dbReference>
<dbReference type="SUPFAM" id="SSF47384">
    <property type="entry name" value="Homodimeric domain of signal transducing histidine kinase"/>
    <property type="match status" value="1"/>
</dbReference>
<dbReference type="InterPro" id="IPR004358">
    <property type="entry name" value="Sig_transdc_His_kin-like_C"/>
</dbReference>
<dbReference type="Pfam" id="PF02518">
    <property type="entry name" value="HATPase_c"/>
    <property type="match status" value="1"/>
</dbReference>
<dbReference type="PRINTS" id="PR00344">
    <property type="entry name" value="BCTRLSENSOR"/>
</dbReference>
<dbReference type="NCBIfam" id="TIGR00229">
    <property type="entry name" value="sensory_box"/>
    <property type="match status" value="1"/>
</dbReference>
<dbReference type="SMART" id="SM00091">
    <property type="entry name" value="PAS"/>
    <property type="match status" value="1"/>
</dbReference>
<dbReference type="Gene3D" id="3.30.565.10">
    <property type="entry name" value="Histidine kinase-like ATPase, C-terminal domain"/>
    <property type="match status" value="1"/>
</dbReference>
<evidence type="ECO:0000256" key="4">
    <source>
        <dbReference type="ARBA" id="ARBA00022475"/>
    </source>
</evidence>
<dbReference type="Pfam" id="PF00512">
    <property type="entry name" value="HisKA"/>
    <property type="match status" value="1"/>
</dbReference>